<dbReference type="Proteomes" id="UP001501747">
    <property type="component" value="Unassembled WGS sequence"/>
</dbReference>
<dbReference type="InterPro" id="IPR045324">
    <property type="entry name" value="Small_multidrug_res"/>
</dbReference>
<dbReference type="InterPro" id="IPR037185">
    <property type="entry name" value="EmrE-like"/>
</dbReference>
<dbReference type="SUPFAM" id="SSF103481">
    <property type="entry name" value="Multidrug resistance efflux transporter EmrE"/>
    <property type="match status" value="1"/>
</dbReference>
<evidence type="ECO:0000256" key="4">
    <source>
        <dbReference type="ARBA" id="ARBA00022692"/>
    </source>
</evidence>
<comment type="subcellular location">
    <subcellularLocation>
        <location evidence="1 7">Cell membrane</location>
        <topology evidence="1 7">Multi-pass membrane protein</topology>
    </subcellularLocation>
</comment>
<comment type="similarity">
    <text evidence="7">Belongs to the drug/metabolite transporter (DMT) superfamily. Small multidrug resistance (SMR) (TC 2.A.7.1) family.</text>
</comment>
<dbReference type="PANTHER" id="PTHR30561">
    <property type="entry name" value="SMR FAMILY PROTON-DEPENDENT DRUG EFFLUX TRANSPORTER SUGE"/>
    <property type="match status" value="1"/>
</dbReference>
<gene>
    <name evidence="9" type="ORF">GCM10022247_55140</name>
</gene>
<evidence type="ECO:0000256" key="5">
    <source>
        <dbReference type="ARBA" id="ARBA00022989"/>
    </source>
</evidence>
<evidence type="ECO:0000256" key="8">
    <source>
        <dbReference type="SAM" id="Phobius"/>
    </source>
</evidence>
<accession>A0ABP7TBP9</accession>
<feature type="transmembrane region" description="Helical" evidence="8">
    <location>
        <begin position="85"/>
        <end position="103"/>
    </location>
</feature>
<keyword evidence="4 7" id="KW-0812">Transmembrane</keyword>
<comment type="caution">
    <text evidence="9">The sequence shown here is derived from an EMBL/GenBank/DDBJ whole genome shotgun (WGS) entry which is preliminary data.</text>
</comment>
<evidence type="ECO:0000256" key="2">
    <source>
        <dbReference type="ARBA" id="ARBA00022448"/>
    </source>
</evidence>
<evidence type="ECO:0000256" key="7">
    <source>
        <dbReference type="RuleBase" id="RU003942"/>
    </source>
</evidence>
<protein>
    <submittedName>
        <fullName evidence="9">Multidrug efflux SMR transporter</fullName>
    </submittedName>
</protein>
<dbReference type="EMBL" id="BAABAL010000018">
    <property type="protein sequence ID" value="GAA4023703.1"/>
    <property type="molecule type" value="Genomic_DNA"/>
</dbReference>
<reference evidence="10" key="1">
    <citation type="journal article" date="2019" name="Int. J. Syst. Evol. Microbiol.">
        <title>The Global Catalogue of Microorganisms (GCM) 10K type strain sequencing project: providing services to taxonomists for standard genome sequencing and annotation.</title>
        <authorList>
            <consortium name="The Broad Institute Genomics Platform"/>
            <consortium name="The Broad Institute Genome Sequencing Center for Infectious Disease"/>
            <person name="Wu L."/>
            <person name="Ma J."/>
        </authorList>
    </citation>
    <scope>NUCLEOTIDE SEQUENCE [LARGE SCALE GENOMIC DNA]</scope>
    <source>
        <strain evidence="10">JCM 17342</strain>
    </source>
</reference>
<name>A0ABP7TBP9_9PSEU</name>
<evidence type="ECO:0000256" key="6">
    <source>
        <dbReference type="ARBA" id="ARBA00023136"/>
    </source>
</evidence>
<keyword evidence="2" id="KW-0813">Transport</keyword>
<dbReference type="Gene3D" id="1.10.3730.20">
    <property type="match status" value="1"/>
</dbReference>
<feature type="transmembrane region" description="Helical" evidence="8">
    <location>
        <begin position="58"/>
        <end position="79"/>
    </location>
</feature>
<organism evidence="9 10">
    <name type="scientific">Allokutzneria multivorans</name>
    <dbReference type="NCBI Taxonomy" id="1142134"/>
    <lineage>
        <taxon>Bacteria</taxon>
        <taxon>Bacillati</taxon>
        <taxon>Actinomycetota</taxon>
        <taxon>Actinomycetes</taxon>
        <taxon>Pseudonocardiales</taxon>
        <taxon>Pseudonocardiaceae</taxon>
        <taxon>Allokutzneria</taxon>
    </lineage>
</organism>
<dbReference type="RefSeq" id="WP_344880680.1">
    <property type="nucleotide sequence ID" value="NZ_BAABAL010000018.1"/>
</dbReference>
<evidence type="ECO:0000313" key="9">
    <source>
        <dbReference type="EMBL" id="GAA4023703.1"/>
    </source>
</evidence>
<proteinExistence type="inferred from homology"/>
<keyword evidence="6 8" id="KW-0472">Membrane</keyword>
<evidence type="ECO:0000256" key="3">
    <source>
        <dbReference type="ARBA" id="ARBA00022475"/>
    </source>
</evidence>
<feature type="transmembrane region" description="Helical" evidence="8">
    <location>
        <begin position="28"/>
        <end position="51"/>
    </location>
</feature>
<keyword evidence="5 8" id="KW-1133">Transmembrane helix</keyword>
<keyword evidence="10" id="KW-1185">Reference proteome</keyword>
<dbReference type="Pfam" id="PF00893">
    <property type="entry name" value="Multi_Drug_Res"/>
    <property type="match status" value="1"/>
</dbReference>
<evidence type="ECO:0000313" key="10">
    <source>
        <dbReference type="Proteomes" id="UP001501747"/>
    </source>
</evidence>
<keyword evidence="3" id="KW-1003">Cell membrane</keyword>
<evidence type="ECO:0000256" key="1">
    <source>
        <dbReference type="ARBA" id="ARBA00004651"/>
    </source>
</evidence>
<dbReference type="InterPro" id="IPR000390">
    <property type="entry name" value="Small_drug/metabolite_transptr"/>
</dbReference>
<sequence length="109" mass="11131">MIAWIALASAVALETVATLTLRVVSREFRLLPMIVVVLGYAAAFALMTVSLRSLNVGVVYAIWSGVGTAAVAVIAAVAFKETLTPAAIVGIVLIITGVVLLSLNGAGHA</sequence>
<dbReference type="PANTHER" id="PTHR30561:SF1">
    <property type="entry name" value="MULTIDRUG TRANSPORTER EMRE"/>
    <property type="match status" value="1"/>
</dbReference>